<evidence type="ECO:0008006" key="12">
    <source>
        <dbReference type="Google" id="ProtNLM"/>
    </source>
</evidence>
<feature type="compositionally biased region" description="Basic and acidic residues" evidence="8">
    <location>
        <begin position="1384"/>
        <end position="1405"/>
    </location>
</feature>
<dbReference type="PROSITE" id="PS50919">
    <property type="entry name" value="MIR"/>
    <property type="match status" value="1"/>
</dbReference>
<keyword evidence="3" id="KW-0407">Ion channel</keyword>
<dbReference type="SMART" id="SM00449">
    <property type="entry name" value="SPRY"/>
    <property type="match status" value="3"/>
</dbReference>
<feature type="coiled-coil region" evidence="7">
    <location>
        <begin position="3645"/>
        <end position="3672"/>
    </location>
</feature>
<feature type="region of interest" description="Disordered" evidence="8">
    <location>
        <begin position="2882"/>
        <end position="2908"/>
    </location>
</feature>
<dbReference type="GO" id="GO:0005790">
    <property type="term" value="C:smooth endoplasmic reticulum"/>
    <property type="evidence" value="ECO:0007669"/>
    <property type="project" value="TreeGrafter"/>
</dbReference>
<dbReference type="FunFam" id="1.10.490.160:FF:000006">
    <property type="entry name" value="Protein CBR-LIPL-6"/>
    <property type="match status" value="1"/>
</dbReference>
<feature type="region of interest" description="Disordered" evidence="8">
    <location>
        <begin position="1348"/>
        <end position="1442"/>
    </location>
</feature>
<dbReference type="Pfam" id="PF21119">
    <property type="entry name" value="RYDR_Jsol"/>
    <property type="match status" value="1"/>
</dbReference>
<dbReference type="InterPro" id="IPR000699">
    <property type="entry name" value="RIH_dom"/>
</dbReference>
<dbReference type="Pfam" id="PF02815">
    <property type="entry name" value="MIR"/>
    <property type="match status" value="1"/>
</dbReference>
<evidence type="ECO:0000259" key="10">
    <source>
        <dbReference type="PROSITE" id="PS50919"/>
    </source>
</evidence>
<evidence type="ECO:0000256" key="6">
    <source>
        <dbReference type="ARBA" id="ARBA00022951"/>
    </source>
</evidence>
<dbReference type="GO" id="GO:0005219">
    <property type="term" value="F:ryanodine-sensitive calcium-release channel activity"/>
    <property type="evidence" value="ECO:0007669"/>
    <property type="project" value="InterPro"/>
</dbReference>
<evidence type="ECO:0000256" key="3">
    <source>
        <dbReference type="ARBA" id="ARBA00022673"/>
    </source>
</evidence>
<gene>
    <name evidence="11" type="ORF">PYX00_006731</name>
</gene>
<dbReference type="PROSITE" id="PS50188">
    <property type="entry name" value="B302_SPRY"/>
    <property type="match status" value="3"/>
</dbReference>
<dbReference type="InterPro" id="IPR014821">
    <property type="entry name" value="Ins145_P3_rcpt"/>
</dbReference>
<evidence type="ECO:0000256" key="2">
    <source>
        <dbReference type="ARBA" id="ARBA00022568"/>
    </source>
</evidence>
<keyword evidence="2" id="KW-0813">Transport</keyword>
<keyword evidence="2" id="KW-0109">Calcium transport</keyword>
<dbReference type="SUPFAM" id="SSF100909">
    <property type="entry name" value="IP3 receptor type 1 binding core, domain 2"/>
    <property type="match status" value="1"/>
</dbReference>
<dbReference type="SMART" id="SM00472">
    <property type="entry name" value="MIR"/>
    <property type="match status" value="4"/>
</dbReference>
<evidence type="ECO:0000259" key="9">
    <source>
        <dbReference type="PROSITE" id="PS50188"/>
    </source>
</evidence>
<protein>
    <recommendedName>
        <fullName evidence="12">Ryanodine receptor</fullName>
    </recommendedName>
</protein>
<dbReference type="GO" id="GO:0034704">
    <property type="term" value="C:calcium channel complex"/>
    <property type="evidence" value="ECO:0007669"/>
    <property type="project" value="TreeGrafter"/>
</dbReference>
<feature type="compositionally biased region" description="Basic residues" evidence="8">
    <location>
        <begin position="1356"/>
        <end position="1365"/>
    </location>
</feature>
<keyword evidence="5" id="KW-0106">Calcium</keyword>
<dbReference type="PANTHER" id="PTHR46399:SF8">
    <property type="entry name" value="B30.2_SPRY DOMAIN-CONTAINING PROTEIN"/>
    <property type="match status" value="1"/>
</dbReference>
<dbReference type="InterPro" id="IPR035761">
    <property type="entry name" value="SPRY1_RyR"/>
</dbReference>
<evidence type="ECO:0000256" key="8">
    <source>
        <dbReference type="SAM" id="MobiDB-lite"/>
    </source>
</evidence>
<dbReference type="FunFam" id="2.60.120.920:FF:000002">
    <property type="entry name" value="ryanodine receptor isoform X2"/>
    <property type="match status" value="1"/>
</dbReference>
<evidence type="ECO:0000313" key="11">
    <source>
        <dbReference type="EMBL" id="KAL0274261.1"/>
    </source>
</evidence>
<comment type="subcellular location">
    <subcellularLocation>
        <location evidence="1">Sarcoplasmic reticulum membrane</location>
        <topology evidence="1">Multi-pass membrane protein</topology>
    </subcellularLocation>
</comment>
<evidence type="ECO:0000256" key="7">
    <source>
        <dbReference type="SAM" id="Coils"/>
    </source>
</evidence>
<dbReference type="GO" id="GO:0014808">
    <property type="term" value="P:release of sequestered calcium ion into cytosol by sarcoplasmic reticulum"/>
    <property type="evidence" value="ECO:0007669"/>
    <property type="project" value="TreeGrafter"/>
</dbReference>
<feature type="domain" description="MIR" evidence="10">
    <location>
        <begin position="74"/>
        <end position="128"/>
    </location>
</feature>
<dbReference type="Gene3D" id="1.25.10.30">
    <property type="entry name" value="IP3 receptor type 1 binding core, RIH domain"/>
    <property type="match status" value="1"/>
</dbReference>
<dbReference type="Gene3D" id="2.60.120.920">
    <property type="match status" value="3"/>
</dbReference>
<dbReference type="SUPFAM" id="SSF82109">
    <property type="entry name" value="MIR domain"/>
    <property type="match status" value="2"/>
</dbReference>
<dbReference type="GO" id="GO:0006941">
    <property type="term" value="P:striated muscle contraction"/>
    <property type="evidence" value="ECO:0007669"/>
    <property type="project" value="TreeGrafter"/>
</dbReference>
<dbReference type="CDD" id="cd12879">
    <property type="entry name" value="SPRY3_RyR"/>
    <property type="match status" value="1"/>
</dbReference>
<keyword evidence="6" id="KW-0703">Sarcoplasmic reticulum</keyword>
<feature type="domain" description="B30.2/SPRY" evidence="9">
    <location>
        <begin position="1419"/>
        <end position="1642"/>
    </location>
</feature>
<dbReference type="InterPro" id="IPR015925">
    <property type="entry name" value="Ryanodine_IP3_receptor"/>
</dbReference>
<dbReference type="EMBL" id="JARGDH010000003">
    <property type="protein sequence ID" value="KAL0274261.1"/>
    <property type="molecule type" value="Genomic_DNA"/>
</dbReference>
<sequence>MVCLSCTATGERVCLAAEGFGNRHCFLENIADKNIPPDLSQCVFVIEQALSVRALQELVTAAGSESGKGTGSGHRTLLYGNAILLRHQNSDMYLACLSTCSSNDKLSFDVGLQDHSQGEACWWTVHPASKQRSEGEKVRVGDDLILVSVATERYLHTTKENDQSIVNASFHVTHWSVQPYGTGISRMKYVGYVFGGDVLRFFHGGDECLTIPSTWSEEPGQNMVVYEGGSVMSQARSLWRLELARTKWSGGFINWYHPMRIRHITTGRYLGVNENNELYLVSRDEATTSLSTFCLRQEKDDQKVVLEDKDLEVIGSPIIKYGDSTVIMQHSESGLWVSYKSFETKKKGVGKVEEKQAILHEEGKMDDGLDFSRSQEEESRTARVIRKCSSLFTKFIKSLEELQMNRRTSLFFVNVNLAEIVMCLEDLINYFVQPSDDMEHEEKQNKLKALRNRQDLFQEEGILNLILEAIDKINVITSQGFLVALAGECGQNWEAISSYLYQLLAAIIKGNHTNCKEFANSNRLNWLFSRLGSQASGEGTGMLDVLHCVLIDSPEALNMMRDEHIKVIISLLEKHGRDPKVLDVLCSLCVGNGVAVRSSQNNICDFLLPGKNLLLQTQLVDHVASVRPNIFVGRVEGSAVYQKWYFEVTLDHIEQTTHMKPHLRIGWANTTGYVPYPGGGEKWGGNGVGDDLYSFGFDGANLWSGGRKTEVVHGATEPYIKKGDIIGVALDLTVPVINFTFNGVHVKGSFRNFNLDGMFFPVISCSSKLSCRFLLGGDHGRLKFVPPEEFSPLVECLMPQQVLSIDPCFYFGNLNKSVLAGPWLVEGDTAFVPNPVDTSTVTLPGYIENIRDKLAENIHEMWAMNKIEAGWMYGDRRDDVRKIHPCLTQFEKLPPAEKRYDSQLAIQTLKTILALGYYITMDKPPARIKQVRLPNEPFMQPNGYKPAPLDLSAVSLTPKMEELVDQLAENTHNLWAKERIQQGWTYGLNEDPDLLRSPHLVPYAKVDEAIKKANRDTASETVRTLLVYGYNLDPPTGEQQDALLAEANRLKEQGFRTYRVEKHYAVSSGKWYFEFEILTAGPMRVGWARADCPPGNKIGSDEYTWAFDGFNEEKVYCGTGESFGKQWQVGDVVGVFLDLLDRTISFSLNGELLMDALGGETSFADVQGDSFVPACTLGVGQKARLVYGQDVNTLQYFSNCGLQEGYEPFCVNMNRPVTYWYTKDQPIFENTDERPDSMIDVTRIPAGSDSPPCMKISHNMFETMEKANWEFLRLSLPVICQSNLIDEEEKMRRWQEIKMRQRRLLADQEQTAPAAHIEQIMKSGFSMSDIKGLQRGYSEDAVEADEMLLKPEIGQKSRRPSRPPRKGSLSRYDDNTLSPMDALSQDKNRSTSELDLNKFNGDAKDKKSRGKSPFRFFSRKKDHSGDRLGKKGKTPEPMMNGDVEHLVPPQVRISNADLRTLQSPTGDRTMQKQMSIIQTGGVEQAGNELYDAECLKLMNEYFYGVRIFPGQDPTHTYVGWVTTQYHYFSNEFNQSKVRKASVAITDDYDNILEQIDRQSCYMVRADELYNEVSSDASGKGASQGMFIGCFVDTATGYISFTCEGKETSHKYKMEPETKLFPAIFMEATSKEILQIELGRTSTTLPLSAAVLMNSERHVNPQFPPRLKVQCLKPNQWARVPNQSLQVHALKLSDIRGWSMLCEDPISMLAVHIPEEDRCIDVLELIEMERLLSFHAHTLTLYSALCYQSNYRAAHILCTHVDERQLLYAIKSEYMSGPLRKGFYDLLISLHLESHATTMEVSKNEYIIPLGQELKDLYKNPEMCHSLRSLQMESVRPKMKMTDISEQVENIRDLYSPSFPLDVVRDFVMQALDEAVQVNQVHNRDPIGGSNENLFLPLLKLVDRLLLVEVLRDEDLQKLLIMIDPETWDESFDKEGKDEHRKGLLQMKMAEGAKLQMCYVLHHVCDIQLRHRVESIIAFSSDFVGELQSDQLRRYTEIKQSDLPSAIAAKKTREFRCPPREQMNAILGFKNLEEDDTENCPCGVELREKLNNFHAQLMSQVSLSALQEATDITEEEVQSEKPTVLKKMFKFIHAVKELEEEPKAIEEPPKKSPEEIFRKVLIRTIVRWAEESQIETPKLVREMFSLLVRQYDSVGELIRALGKTYVTNTKTRGDAALMWVGLSQIRSLLPVQMSQEEEGLVRERLWKLVNNHTFFQHPDLIRVLRIHENVMAIMMNTLGRRAQAQSDVPQTTEQGEVPVKEKDTSHEMVVACCRFLCYFCRTSRQNQKAMFDHLAFLLENSNILLSRPSLRGSTPLDVAYSSVMENTELALALREHYLEKIAVYLSRCGLQSNSDLVEKGYPDLGWDPVEGERYLDFLRFCVWVNGESVEENANLVIRLLIRRPECLGPALRGEGEGLLRAIVDANQMSERIADRRKLMDEAEGTMTIMDFQHPLPESDEDEDYIDTGAAILAFYCTLVDLLGRCAPDSTVIALGKNESMRARAILRSLVPLEDLQGVLALRFTLQQPAAGEDRPKSDMPSGLIPGHKQSVVMFLERVYGIESQELFFKLLEEAFLPDLRCATMLDRSDGSESEMALAMNRYMGNSVLPLLIKHAKFYSEADNYASLLDATLHTVYRLSKNRMLTKGQRESVSDFLVALTSQMQPSMLLKLLRKLTVDVSNLSEYTTVALRLLTLHYDRCAKYYGASSGQQSMFGASSDEEKRLTMVLFSNIFDSLSKMDYDPDLFGKALPCLTAIGCALPPDYSLSKNFDDEIYEQGGPGEGGSYTPQPINTSSIVLNNDLNQIVQKFSEHYHDAWASRKLENGWTYGESWSDTNKTHPRLKPYSTLNDYEKERYKEPVRESLKALMAIGWHVEHAEVDIQSNNRASMRRQSKPNQGDGSSPFSYHPHPVDMTNLTLNKEMQNMAERLAENAHDIWAKKKKEELTTCGGAVHPQLVPYDLLTDKEKRKDRERSQEFLKYLQYQGFKLHRPTKGGGETEQAAAQAAVENRFAYSLLEKLIQYTDKAAINMKLLKPSSTFSRRSSFKPCSRDIKFFSKVVLPLIEKYFNSHKGYFIAVATASNNVGAASLKEKEMVASLFCKLANLLRIRLASFGADVRITVRCLQVLVKSVDAKSLVKNCPEFIRTSMLTFFNNTADDLNVTITNLQEGKYSHLRGTHLKTCTSLGYIYSVVMPVLTSLFDHLAACEYGSDLLLDEIQVAAYKILGSLYTLGVDPSLHHERKYLKTEIDRHRPALGNCLGAFSSTFPVAFLEPHLNKHNQFSLLNRIADHSLEAQDVMAKMEQSMPNLDAILSEVETFVESDKTHNDVPHIIDVILPLLCSYLPFWWSQGPDNVSPQGGNHVTMVTAEHMNQLLKSVLKLIKKNIGNENAPWMTRIAAYTQQIIINSSEELLKDPFLPLAERVRKRTENMFHKEESLRGFIKSASDDTSQVEAQIQEDWQLLVRDIYAFYPLLIKYVDLQRNHWLRNNIAEAEDLYKHVAEIFNMWSKSQYFLKEEQNFISANEIDNMVLIMPTATRRTAVASEGAPQSGSKKKKKKHRDKKRDKDKELQASLMVACLKRLLPVGLNLFAGREQELVQHCKDRYLKKLPEPEIVDFAKIQLTLPDKIDPADEMSWQHYLYSKLGSKKDAVVEVKDKEKQVEELVERIVAMAKVLFGLHMIDHPQQQGKAVYRSVVSTQRKRAVLSCFRQASLHSLPRYNACPCHRCSVFVSYIALTRSACLLTLHTINTMIRTKANFQKEEG</sequence>
<dbReference type="InterPro" id="IPR003877">
    <property type="entry name" value="SPRY_dom"/>
</dbReference>
<dbReference type="Pfam" id="PF08709">
    <property type="entry name" value="Ins145_P3_rec"/>
    <property type="match status" value="1"/>
</dbReference>
<dbReference type="Pfam" id="PF00622">
    <property type="entry name" value="SPRY"/>
    <property type="match status" value="3"/>
</dbReference>
<dbReference type="GO" id="GO:0030018">
    <property type="term" value="C:Z disc"/>
    <property type="evidence" value="ECO:0007669"/>
    <property type="project" value="TreeGrafter"/>
</dbReference>
<dbReference type="InterPro" id="IPR013320">
    <property type="entry name" value="ConA-like_dom_sf"/>
</dbReference>
<dbReference type="FunFam" id="2.60.120.920:FF:000069">
    <property type="entry name" value="Ryanodine receptor 44F"/>
    <property type="match status" value="1"/>
</dbReference>
<reference evidence="11" key="1">
    <citation type="journal article" date="2024" name="Gigascience">
        <title>Chromosome-level genome of the poultry shaft louse Menopon gallinae provides insight into the host-switching and adaptive evolution of parasitic lice.</title>
        <authorList>
            <person name="Xu Y."/>
            <person name="Ma L."/>
            <person name="Liu S."/>
            <person name="Liang Y."/>
            <person name="Liu Q."/>
            <person name="He Z."/>
            <person name="Tian L."/>
            <person name="Duan Y."/>
            <person name="Cai W."/>
            <person name="Li H."/>
            <person name="Song F."/>
        </authorList>
    </citation>
    <scope>NUCLEOTIDE SEQUENCE</scope>
    <source>
        <strain evidence="11">Cailab_2023a</strain>
    </source>
</reference>
<dbReference type="InterPro" id="IPR035910">
    <property type="entry name" value="RyR/IP3R_RIH_dom_sf"/>
</dbReference>
<dbReference type="InterPro" id="IPR043136">
    <property type="entry name" value="B30.2/SPRY_sf"/>
</dbReference>
<feature type="compositionally biased region" description="Basic residues" evidence="8">
    <location>
        <begin position="1406"/>
        <end position="1422"/>
    </location>
</feature>
<dbReference type="InterPro" id="IPR048581">
    <property type="entry name" value="RYDR_Jsol"/>
</dbReference>
<dbReference type="FunFam" id="2.60.120.920:FF:000003">
    <property type="entry name" value="ryanodine receptor isoform X2"/>
    <property type="match status" value="1"/>
</dbReference>
<accession>A0AAW2HX45</accession>
<dbReference type="InterPro" id="IPR016093">
    <property type="entry name" value="MIR_motif"/>
</dbReference>
<evidence type="ECO:0000256" key="1">
    <source>
        <dbReference type="ARBA" id="ARBA00004326"/>
    </source>
</evidence>
<dbReference type="CDD" id="cd12877">
    <property type="entry name" value="SPRY1_RyR"/>
    <property type="match status" value="1"/>
</dbReference>
<keyword evidence="3" id="KW-0107">Calcium channel</keyword>
<feature type="compositionally biased region" description="Polar residues" evidence="8">
    <location>
        <begin position="2893"/>
        <end position="2903"/>
    </location>
</feature>
<feature type="compositionally biased region" description="Basic residues" evidence="8">
    <location>
        <begin position="3550"/>
        <end position="3561"/>
    </location>
</feature>
<dbReference type="Gene3D" id="6.20.350.10">
    <property type="match status" value="1"/>
</dbReference>
<dbReference type="Pfam" id="PF02026">
    <property type="entry name" value="RyR"/>
    <property type="match status" value="4"/>
</dbReference>
<dbReference type="CDD" id="cd12878">
    <property type="entry name" value="SPRY2_RyR"/>
    <property type="match status" value="1"/>
</dbReference>
<dbReference type="GO" id="GO:0042383">
    <property type="term" value="C:sarcolemma"/>
    <property type="evidence" value="ECO:0007669"/>
    <property type="project" value="TreeGrafter"/>
</dbReference>
<dbReference type="Pfam" id="PF01365">
    <property type="entry name" value="RYDR_ITPR"/>
    <property type="match status" value="2"/>
</dbReference>
<feature type="domain" description="B30.2/SPRY" evidence="9">
    <location>
        <begin position="1009"/>
        <end position="1192"/>
    </location>
</feature>
<dbReference type="SUPFAM" id="SSF49899">
    <property type="entry name" value="Concanavalin A-like lectins/glucanases"/>
    <property type="match status" value="2"/>
</dbReference>
<comment type="caution">
    <text evidence="11">The sequence shown here is derived from an EMBL/GenBank/DDBJ whole genome shotgun (WGS) entry which is preliminary data.</text>
</comment>
<dbReference type="FunFam" id="2.80.10.50:FF:000021">
    <property type="entry name" value="Ryanodine receptor, isoform F"/>
    <property type="match status" value="1"/>
</dbReference>
<proteinExistence type="predicted"/>
<dbReference type="InterPro" id="IPR003032">
    <property type="entry name" value="Ryanodine_rcpt"/>
</dbReference>
<dbReference type="FunFam" id="2.80.10.50:FF:000022">
    <property type="entry name" value="Ryanodine receptor, isoform E"/>
    <property type="match status" value="1"/>
</dbReference>
<dbReference type="InterPro" id="IPR035764">
    <property type="entry name" value="SPRY2_RyR"/>
</dbReference>
<dbReference type="PRINTS" id="PR00795">
    <property type="entry name" value="RYANODINER"/>
</dbReference>
<organism evidence="11">
    <name type="scientific">Menopon gallinae</name>
    <name type="common">poultry shaft louse</name>
    <dbReference type="NCBI Taxonomy" id="328185"/>
    <lineage>
        <taxon>Eukaryota</taxon>
        <taxon>Metazoa</taxon>
        <taxon>Ecdysozoa</taxon>
        <taxon>Arthropoda</taxon>
        <taxon>Hexapoda</taxon>
        <taxon>Insecta</taxon>
        <taxon>Pterygota</taxon>
        <taxon>Neoptera</taxon>
        <taxon>Paraneoptera</taxon>
        <taxon>Psocodea</taxon>
        <taxon>Troctomorpha</taxon>
        <taxon>Phthiraptera</taxon>
        <taxon>Amblycera</taxon>
        <taxon>Menoponidae</taxon>
        <taxon>Menopon</taxon>
    </lineage>
</organism>
<feature type="domain" description="B30.2/SPRY" evidence="9">
    <location>
        <begin position="555"/>
        <end position="780"/>
    </location>
</feature>
<dbReference type="InterPro" id="IPR035762">
    <property type="entry name" value="SPRY3_RyR"/>
</dbReference>
<dbReference type="InterPro" id="IPR013333">
    <property type="entry name" value="Ryan_recept"/>
</dbReference>
<evidence type="ECO:0000256" key="5">
    <source>
        <dbReference type="ARBA" id="ARBA00022837"/>
    </source>
</evidence>
<dbReference type="InterPro" id="IPR001870">
    <property type="entry name" value="B30.2/SPRY"/>
</dbReference>
<keyword evidence="2" id="KW-0406">Ion transport</keyword>
<dbReference type="GO" id="GO:0033017">
    <property type="term" value="C:sarcoplasmic reticulum membrane"/>
    <property type="evidence" value="ECO:0007669"/>
    <property type="project" value="UniProtKB-SubCell"/>
</dbReference>
<keyword evidence="7" id="KW-0175">Coiled coil</keyword>
<dbReference type="FunFam" id="1.25.10.30:FF:000002">
    <property type="entry name" value="ryanodine receptor isoform X2"/>
    <property type="match status" value="1"/>
</dbReference>
<evidence type="ECO:0000256" key="4">
    <source>
        <dbReference type="ARBA" id="ARBA00022737"/>
    </source>
</evidence>
<name>A0AAW2HX45_9NEOP</name>
<dbReference type="Gene3D" id="1.10.490.160">
    <property type="match status" value="2"/>
</dbReference>
<dbReference type="InterPro" id="IPR036300">
    <property type="entry name" value="MIR_dom_sf"/>
</dbReference>
<dbReference type="FunFam" id="1.10.490.160:FF:000003">
    <property type="entry name" value="Ryanodine receptor, isoform E"/>
    <property type="match status" value="1"/>
</dbReference>
<dbReference type="Gene3D" id="2.80.10.50">
    <property type="match status" value="2"/>
</dbReference>
<dbReference type="CDD" id="cd23278">
    <property type="entry name" value="beta-trefoil_MIR_RyR"/>
    <property type="match status" value="1"/>
</dbReference>
<feature type="region of interest" description="Disordered" evidence="8">
    <location>
        <begin position="3539"/>
        <end position="3566"/>
    </location>
</feature>
<dbReference type="PANTHER" id="PTHR46399">
    <property type="entry name" value="B30.2/SPRY DOMAIN-CONTAINING PROTEIN"/>
    <property type="match status" value="1"/>
</dbReference>
<keyword evidence="4" id="KW-0677">Repeat</keyword>